<dbReference type="SUPFAM" id="SSF56655">
    <property type="entry name" value="Carbohydrate phosphatase"/>
    <property type="match status" value="1"/>
</dbReference>
<feature type="binding site" evidence="4">
    <location>
        <position position="207"/>
    </location>
    <ligand>
        <name>Mg(2+)</name>
        <dbReference type="ChEBI" id="CHEBI:18420"/>
        <label>1</label>
        <note>catalytic</note>
    </ligand>
</feature>
<dbReference type="InterPro" id="IPR020583">
    <property type="entry name" value="Inositol_monoP_metal-BS"/>
</dbReference>
<accession>A0A1W1I294</accession>
<sequence length="270" mass="29646">MVSCMDRELNLLVESVREAGARVLELARLGFDVQTKSDRSPVTTADLEVNRILHAMQQKYFPEDGWLSEESPDDPARLERARVWIVDPIDGTRAFIRKLPEFCISVALIEKGHPLASVIFNPSTDELFSAARGRGLRVNGKPVVPRSIGTDSPLVMVSPGEFRSGRWTELNQRARTSTFHSIAHALTLVATGRAQAAITAETENEWDLAAGVLLIEEAGGLVEDADHRSLTFNQPVPQFTGLLALAGTTDPHLQPLLRSHVARAGKRATR</sequence>
<dbReference type="GO" id="GO:0046854">
    <property type="term" value="P:phosphatidylinositol phosphate biosynthetic process"/>
    <property type="evidence" value="ECO:0007669"/>
    <property type="project" value="InterPro"/>
</dbReference>
<dbReference type="CDD" id="cd01638">
    <property type="entry name" value="CysQ"/>
    <property type="match status" value="1"/>
</dbReference>
<dbReference type="PROSITE" id="PS00629">
    <property type="entry name" value="IMP_1"/>
    <property type="match status" value="1"/>
</dbReference>
<dbReference type="InterPro" id="IPR020550">
    <property type="entry name" value="Inositol_monophosphatase_CS"/>
</dbReference>
<dbReference type="GO" id="GO:0007165">
    <property type="term" value="P:signal transduction"/>
    <property type="evidence" value="ECO:0007669"/>
    <property type="project" value="TreeGrafter"/>
</dbReference>
<comment type="cofactor">
    <cofactor evidence="4">
        <name>Mg(2+)</name>
        <dbReference type="ChEBI" id="CHEBI:18420"/>
    </cofactor>
</comment>
<evidence type="ECO:0000256" key="4">
    <source>
        <dbReference type="PIRSR" id="PIRSR600760-2"/>
    </source>
</evidence>
<dbReference type="EC" id="3.1.3.25" evidence="5"/>
<dbReference type="GO" id="GO:0046872">
    <property type="term" value="F:metal ion binding"/>
    <property type="evidence" value="ECO:0007669"/>
    <property type="project" value="UniProtKB-KW"/>
</dbReference>
<feature type="binding site" evidence="4">
    <location>
        <position position="69"/>
    </location>
    <ligand>
        <name>Mg(2+)</name>
        <dbReference type="ChEBI" id="CHEBI:18420"/>
        <label>1</label>
        <note>catalytic</note>
    </ligand>
</feature>
<proteinExistence type="predicted"/>
<name>A0A1W1I294_9BACT</name>
<dbReference type="GO" id="GO:0006020">
    <property type="term" value="P:inositol metabolic process"/>
    <property type="evidence" value="ECO:0007669"/>
    <property type="project" value="TreeGrafter"/>
</dbReference>
<feature type="binding site" evidence="4">
    <location>
        <position position="90"/>
    </location>
    <ligand>
        <name>Mg(2+)</name>
        <dbReference type="ChEBI" id="CHEBI:18420"/>
        <label>2</label>
    </ligand>
</feature>
<evidence type="ECO:0000256" key="1">
    <source>
        <dbReference type="ARBA" id="ARBA00022723"/>
    </source>
</evidence>
<dbReference type="Gene3D" id="3.30.540.10">
    <property type="entry name" value="Fructose-1,6-Bisphosphatase, subunit A, domain 1"/>
    <property type="match status" value="1"/>
</dbReference>
<dbReference type="Proteomes" id="UP000192042">
    <property type="component" value="Chromosome I"/>
</dbReference>
<dbReference type="OrthoDB" id="9785695at2"/>
<dbReference type="PROSITE" id="PS00630">
    <property type="entry name" value="IMP_2"/>
    <property type="match status" value="1"/>
</dbReference>
<dbReference type="GO" id="GO:0008934">
    <property type="term" value="F:inositol monophosphate 1-phosphatase activity"/>
    <property type="evidence" value="ECO:0007669"/>
    <property type="project" value="TreeGrafter"/>
</dbReference>
<keyword evidence="3 4" id="KW-0460">Magnesium</keyword>
<dbReference type="Pfam" id="PF00459">
    <property type="entry name" value="Inositol_P"/>
    <property type="match status" value="1"/>
</dbReference>
<dbReference type="PRINTS" id="PR00377">
    <property type="entry name" value="IMPHPHTASES"/>
</dbReference>
<feature type="binding site" evidence="4">
    <location>
        <position position="89"/>
    </location>
    <ligand>
        <name>Mg(2+)</name>
        <dbReference type="ChEBI" id="CHEBI:18420"/>
        <label>1</label>
        <note>catalytic</note>
    </ligand>
</feature>
<feature type="binding site" evidence="4">
    <location>
        <position position="87"/>
    </location>
    <ligand>
        <name>Mg(2+)</name>
        <dbReference type="ChEBI" id="CHEBI:18420"/>
        <label>1</label>
        <note>catalytic</note>
    </ligand>
</feature>
<dbReference type="EMBL" id="LT828648">
    <property type="protein sequence ID" value="SLM47136.1"/>
    <property type="molecule type" value="Genomic_DNA"/>
</dbReference>
<dbReference type="Gene3D" id="3.40.190.80">
    <property type="match status" value="1"/>
</dbReference>
<dbReference type="STRING" id="1325564.NSJP_0964"/>
<dbReference type="AlphaFoldDB" id="A0A1W1I294"/>
<gene>
    <name evidence="5" type="ORF">NSJP_0964</name>
</gene>
<protein>
    <submittedName>
        <fullName evidence="5">Putative Inositol-phosphate phosphatase</fullName>
        <ecNumber evidence="5">3.1.3.25</ecNumber>
    </submittedName>
</protein>
<reference evidence="5 6" key="1">
    <citation type="submission" date="2017-03" db="EMBL/GenBank/DDBJ databases">
        <authorList>
            <person name="Afonso C.L."/>
            <person name="Miller P.J."/>
            <person name="Scott M.A."/>
            <person name="Spackman E."/>
            <person name="Goraichik I."/>
            <person name="Dimitrov K.M."/>
            <person name="Suarez D.L."/>
            <person name="Swayne D.E."/>
        </authorList>
    </citation>
    <scope>NUCLEOTIDE SEQUENCE [LARGE SCALE GENOMIC DNA]</scope>
    <source>
        <strain evidence="5">Genome sequencing of Nitrospira japonica strain NJ11</strain>
    </source>
</reference>
<evidence type="ECO:0000313" key="5">
    <source>
        <dbReference type="EMBL" id="SLM47136.1"/>
    </source>
</evidence>
<keyword evidence="6" id="KW-1185">Reference proteome</keyword>
<keyword evidence="1 4" id="KW-0479">Metal-binding</keyword>
<evidence type="ECO:0000256" key="2">
    <source>
        <dbReference type="ARBA" id="ARBA00022801"/>
    </source>
</evidence>
<evidence type="ECO:0000313" key="6">
    <source>
        <dbReference type="Proteomes" id="UP000192042"/>
    </source>
</evidence>
<evidence type="ECO:0000256" key="3">
    <source>
        <dbReference type="ARBA" id="ARBA00022842"/>
    </source>
</evidence>
<dbReference type="InterPro" id="IPR000760">
    <property type="entry name" value="Inositol_monophosphatase-like"/>
</dbReference>
<dbReference type="PANTHER" id="PTHR20854:SF4">
    <property type="entry name" value="INOSITOL-1-MONOPHOSPHATASE-RELATED"/>
    <property type="match status" value="1"/>
</dbReference>
<organism evidence="5 6">
    <name type="scientific">Nitrospira japonica</name>
    <dbReference type="NCBI Taxonomy" id="1325564"/>
    <lineage>
        <taxon>Bacteria</taxon>
        <taxon>Pseudomonadati</taxon>
        <taxon>Nitrospirota</taxon>
        <taxon>Nitrospiria</taxon>
        <taxon>Nitrospirales</taxon>
        <taxon>Nitrospiraceae</taxon>
        <taxon>Nitrospira</taxon>
    </lineage>
</organism>
<dbReference type="KEGG" id="nja:NSJP_0964"/>
<dbReference type="PANTHER" id="PTHR20854">
    <property type="entry name" value="INOSITOL MONOPHOSPHATASE"/>
    <property type="match status" value="1"/>
</dbReference>
<keyword evidence="2 5" id="KW-0378">Hydrolase</keyword>